<evidence type="ECO:0000256" key="2">
    <source>
        <dbReference type="ARBA" id="ARBA00023027"/>
    </source>
</evidence>
<dbReference type="EMBL" id="RKHK01000001">
    <property type="protein sequence ID" value="ROR73306.1"/>
    <property type="molecule type" value="Genomic_DNA"/>
</dbReference>
<dbReference type="InterPro" id="IPR036291">
    <property type="entry name" value="NAD(P)-bd_dom_sf"/>
</dbReference>
<keyword evidence="1" id="KW-0560">Oxidoreductase</keyword>
<protein>
    <submittedName>
        <fullName evidence="4">Phosphoglycerate dehydrogenase-like enzyme</fullName>
    </submittedName>
</protein>
<dbReference type="SUPFAM" id="SSF52283">
    <property type="entry name" value="Formate/glycerate dehydrogenase catalytic domain-like"/>
    <property type="match status" value="1"/>
</dbReference>
<dbReference type="Pfam" id="PF02826">
    <property type="entry name" value="2-Hacid_dh_C"/>
    <property type="match status" value="1"/>
</dbReference>
<dbReference type="PANTHER" id="PTHR43333:SF1">
    <property type="entry name" value="D-ISOMER SPECIFIC 2-HYDROXYACID DEHYDROGENASE NAD-BINDING DOMAIN-CONTAINING PROTEIN"/>
    <property type="match status" value="1"/>
</dbReference>
<evidence type="ECO:0000259" key="3">
    <source>
        <dbReference type="Pfam" id="PF02826"/>
    </source>
</evidence>
<sequence length="331" mass="36214">MTQAEAEPVQPFTVLVSENLAERMPYLADRYPQVRFLTVPMEGGEMRSEYRDAHVMFRSAMSAELFDEILLGAPDLAFVQISAAGFDWMGGPILRKRIAEGMQVTRSANSYNVPIAEYVMGMMLSMARHLPTLLRAQEDHEWVRTTARDFAGSTVGVFGTGAIGREVAWRSRSLGAQVVGVSRSGVAVEGFEEVVTSAEVAGVLPRCDYVVLAMPLTTETRHMFGAEQFARMKSSAVIVNVGRGALLDDDALIEALESEQIAGAVLDAFVTEPLPADSPLWSTKNAVITPHTSFRSDGNTDRLCADFCENLDYYLKGEPLVGTMKEPTLGY</sequence>
<keyword evidence="2" id="KW-0520">NAD</keyword>
<name>A0A3N2BDI4_9MICO</name>
<dbReference type="CDD" id="cd05300">
    <property type="entry name" value="2-Hacid_dh_1"/>
    <property type="match status" value="1"/>
</dbReference>
<accession>A0A3N2BDI4</accession>
<feature type="domain" description="D-isomer specific 2-hydroxyacid dehydrogenase NAD-binding" evidence="3">
    <location>
        <begin position="120"/>
        <end position="293"/>
    </location>
</feature>
<dbReference type="OrthoDB" id="4324715at2"/>
<evidence type="ECO:0000313" key="4">
    <source>
        <dbReference type="EMBL" id="ROR73306.1"/>
    </source>
</evidence>
<evidence type="ECO:0000313" key="5">
    <source>
        <dbReference type="Proteomes" id="UP000280668"/>
    </source>
</evidence>
<comment type="caution">
    <text evidence="4">The sequence shown here is derived from an EMBL/GenBank/DDBJ whole genome shotgun (WGS) entry which is preliminary data.</text>
</comment>
<dbReference type="InterPro" id="IPR006140">
    <property type="entry name" value="D-isomer_DH_NAD-bd"/>
</dbReference>
<reference evidence="4 5" key="1">
    <citation type="submission" date="2018-11" db="EMBL/GenBank/DDBJ databases">
        <title>Sequencing the genomes of 1000 actinobacteria strains.</title>
        <authorList>
            <person name="Klenk H.-P."/>
        </authorList>
    </citation>
    <scope>NUCLEOTIDE SEQUENCE [LARGE SCALE GENOMIC DNA]</scope>
    <source>
        <strain evidence="4 5">DSM 11294</strain>
    </source>
</reference>
<keyword evidence="5" id="KW-1185">Reference proteome</keyword>
<dbReference type="SUPFAM" id="SSF51735">
    <property type="entry name" value="NAD(P)-binding Rossmann-fold domains"/>
    <property type="match status" value="1"/>
</dbReference>
<dbReference type="Gene3D" id="3.40.50.720">
    <property type="entry name" value="NAD(P)-binding Rossmann-like Domain"/>
    <property type="match status" value="2"/>
</dbReference>
<gene>
    <name evidence="4" type="ORF">EDD31_1681</name>
</gene>
<proteinExistence type="predicted"/>
<dbReference type="Proteomes" id="UP000280668">
    <property type="component" value="Unassembled WGS sequence"/>
</dbReference>
<dbReference type="InterPro" id="IPR029753">
    <property type="entry name" value="D-isomer_DH_CS"/>
</dbReference>
<dbReference type="GO" id="GO:0016616">
    <property type="term" value="F:oxidoreductase activity, acting on the CH-OH group of donors, NAD or NADP as acceptor"/>
    <property type="evidence" value="ECO:0007669"/>
    <property type="project" value="UniProtKB-ARBA"/>
</dbReference>
<dbReference type="PANTHER" id="PTHR43333">
    <property type="entry name" value="2-HACID_DH_C DOMAIN-CONTAINING PROTEIN"/>
    <property type="match status" value="1"/>
</dbReference>
<organism evidence="4 5">
    <name type="scientific">Bogoriella caseilytica</name>
    <dbReference type="NCBI Taxonomy" id="56055"/>
    <lineage>
        <taxon>Bacteria</taxon>
        <taxon>Bacillati</taxon>
        <taxon>Actinomycetota</taxon>
        <taxon>Actinomycetes</taxon>
        <taxon>Micrococcales</taxon>
        <taxon>Bogoriellaceae</taxon>
        <taxon>Bogoriella</taxon>
    </lineage>
</organism>
<dbReference type="PROSITE" id="PS00671">
    <property type="entry name" value="D_2_HYDROXYACID_DH_3"/>
    <property type="match status" value="1"/>
</dbReference>
<dbReference type="RefSeq" id="WP_123303742.1">
    <property type="nucleotide sequence ID" value="NZ_RKHK01000001.1"/>
</dbReference>
<evidence type="ECO:0000256" key="1">
    <source>
        <dbReference type="ARBA" id="ARBA00023002"/>
    </source>
</evidence>
<dbReference type="AlphaFoldDB" id="A0A3N2BDI4"/>
<dbReference type="GO" id="GO:0051287">
    <property type="term" value="F:NAD binding"/>
    <property type="evidence" value="ECO:0007669"/>
    <property type="project" value="InterPro"/>
</dbReference>